<dbReference type="GO" id="GO:0046488">
    <property type="term" value="P:phosphatidylinositol metabolic process"/>
    <property type="evidence" value="ECO:0007669"/>
    <property type="project" value="TreeGrafter"/>
</dbReference>
<feature type="domain" description="SH2" evidence="21">
    <location>
        <begin position="559"/>
        <end position="660"/>
    </location>
</feature>
<feature type="domain" description="PI-PLC Y-box" evidence="25">
    <location>
        <begin position="958"/>
        <end position="1070"/>
    </location>
</feature>
<dbReference type="InterPro" id="IPR001849">
    <property type="entry name" value="PH_domain"/>
</dbReference>
<comment type="catalytic activity">
    <reaction evidence="15 18">
        <text>a 1,2-diacyl-sn-glycero-3-phospho-(1D-myo-inositol-4,5-bisphosphate) + H2O = 1D-myo-inositol 1,4,5-trisphosphate + a 1,2-diacyl-sn-glycerol + H(+)</text>
        <dbReference type="Rhea" id="RHEA:33179"/>
        <dbReference type="ChEBI" id="CHEBI:15377"/>
        <dbReference type="ChEBI" id="CHEBI:15378"/>
        <dbReference type="ChEBI" id="CHEBI:17815"/>
        <dbReference type="ChEBI" id="CHEBI:58456"/>
        <dbReference type="ChEBI" id="CHEBI:203600"/>
        <dbReference type="EC" id="3.1.4.11"/>
    </reaction>
</comment>
<dbReference type="Gene3D" id="2.30.29.30">
    <property type="entry name" value="Pleckstrin-homology domain (PH domain)/Phosphotyrosine-binding domain (PTB)"/>
    <property type="match status" value="1"/>
</dbReference>
<evidence type="ECO:0000256" key="20">
    <source>
        <dbReference type="SAM" id="MobiDB-lite"/>
    </source>
</evidence>
<dbReference type="SUPFAM" id="SSF51695">
    <property type="entry name" value="PLC-like phosphodiesterases"/>
    <property type="match status" value="1"/>
</dbReference>
<dbReference type="Gene3D" id="1.10.238.10">
    <property type="entry name" value="EF-hand"/>
    <property type="match status" value="1"/>
</dbReference>
<evidence type="ECO:0000256" key="19">
    <source>
        <dbReference type="SAM" id="Coils"/>
    </source>
</evidence>
<dbReference type="InterPro" id="IPR057061">
    <property type="entry name" value="PLCG_EF-hand_2"/>
</dbReference>
<evidence type="ECO:0000256" key="11">
    <source>
        <dbReference type="ARBA" id="ARBA00023098"/>
    </source>
</evidence>
<dbReference type="FunFam" id="2.30.30.40:FF:000119">
    <property type="entry name" value="1-phosphatidylinositol 4,5-bisphosphate phosphodiesterase gamma"/>
    <property type="match status" value="1"/>
</dbReference>
<evidence type="ECO:0000259" key="23">
    <source>
        <dbReference type="PROSITE" id="PS50003"/>
    </source>
</evidence>
<dbReference type="InterPro" id="IPR056586">
    <property type="entry name" value="EF-hand_PLCG1"/>
</dbReference>
<keyword evidence="7" id="KW-0106">Calcium</keyword>
<evidence type="ECO:0000313" key="27">
    <source>
        <dbReference type="Proteomes" id="UP000594260"/>
    </source>
</evidence>
<dbReference type="PROSITE" id="PS50002">
    <property type="entry name" value="SH3"/>
    <property type="match status" value="1"/>
</dbReference>
<dbReference type="PIRSF" id="PIRSF000952">
    <property type="entry name" value="PLC-gamma"/>
    <property type="match status" value="1"/>
</dbReference>
<comment type="catalytic activity">
    <reaction evidence="1">
        <text>an N-(acyl)-sphingosylphosphoethanolamine = an N-(acyl)-sphingosyl-1,3-cyclic phosphate + ethanolamine</text>
        <dbReference type="Rhea" id="RHEA:60648"/>
        <dbReference type="ChEBI" id="CHEBI:57603"/>
        <dbReference type="ChEBI" id="CHEBI:143891"/>
        <dbReference type="ChEBI" id="CHEBI:143892"/>
    </reaction>
</comment>
<feature type="domain" description="SH3" evidence="22">
    <location>
        <begin position="794"/>
        <end position="854"/>
    </location>
</feature>
<dbReference type="Pfam" id="PF00017">
    <property type="entry name" value="SH2"/>
    <property type="match status" value="2"/>
</dbReference>
<dbReference type="PROSITE" id="PS50008">
    <property type="entry name" value="PIPLC_Y_DOMAIN"/>
    <property type="match status" value="1"/>
</dbReference>
<dbReference type="FunCoup" id="A0A7M7JH71">
    <property type="interactions" value="851"/>
</dbReference>
<dbReference type="Pfam" id="PF23329">
    <property type="entry name" value="EF_HAND_1_PLCG"/>
    <property type="match status" value="1"/>
</dbReference>
<dbReference type="EC" id="3.1.4.11" evidence="15"/>
<reference evidence="26" key="1">
    <citation type="submission" date="2021-01" db="UniProtKB">
        <authorList>
            <consortium name="EnsemblMetazoa"/>
        </authorList>
    </citation>
    <scope>IDENTIFICATION</scope>
</reference>
<evidence type="ECO:0000256" key="9">
    <source>
        <dbReference type="ARBA" id="ARBA00022963"/>
    </source>
</evidence>
<dbReference type="InterPro" id="IPR001192">
    <property type="entry name" value="PI-PLC_fam"/>
</dbReference>
<dbReference type="SUPFAM" id="SSF50044">
    <property type="entry name" value="SH3-domain"/>
    <property type="match status" value="1"/>
</dbReference>
<keyword evidence="11 15" id="KW-0443">Lipid metabolism</keyword>
<evidence type="ECO:0000256" key="16">
    <source>
        <dbReference type="PROSITE-ProRule" id="PRU00191"/>
    </source>
</evidence>
<dbReference type="Gene3D" id="3.30.505.10">
    <property type="entry name" value="SH2 domain"/>
    <property type="match status" value="2"/>
</dbReference>
<dbReference type="RefSeq" id="XP_022652106.1">
    <property type="nucleotide sequence ID" value="XM_022796371.1"/>
</dbReference>
<evidence type="ECO:0000256" key="14">
    <source>
        <dbReference type="ARBA" id="ARBA00023239"/>
    </source>
</evidence>
<keyword evidence="8" id="KW-0460">Magnesium</keyword>
<dbReference type="SUPFAM" id="SSF50729">
    <property type="entry name" value="PH domain-like"/>
    <property type="match status" value="1"/>
</dbReference>
<dbReference type="GO" id="GO:0051209">
    <property type="term" value="P:release of sequestered calcium ion into cytosol"/>
    <property type="evidence" value="ECO:0007669"/>
    <property type="project" value="TreeGrafter"/>
</dbReference>
<evidence type="ECO:0000259" key="25">
    <source>
        <dbReference type="PROSITE" id="PS50008"/>
    </source>
</evidence>
<keyword evidence="14" id="KW-0456">Lyase</keyword>
<dbReference type="InterPro" id="IPR036028">
    <property type="entry name" value="SH3-like_dom_sf"/>
</dbReference>
<evidence type="ECO:0000256" key="17">
    <source>
        <dbReference type="PROSITE-ProRule" id="PRU00192"/>
    </source>
</evidence>
<dbReference type="Pfam" id="PF00387">
    <property type="entry name" value="PI-PLC-Y"/>
    <property type="match status" value="1"/>
</dbReference>
<comment type="cofactor">
    <cofactor evidence="2">
        <name>Ca(2+)</name>
        <dbReference type="ChEBI" id="CHEBI:29108"/>
    </cofactor>
</comment>
<dbReference type="SMART" id="SM00148">
    <property type="entry name" value="PLCXc"/>
    <property type="match status" value="1"/>
</dbReference>
<dbReference type="InterPro" id="IPR011992">
    <property type="entry name" value="EF-hand-dom_pair"/>
</dbReference>
<feature type="domain" description="C2" evidence="24">
    <location>
        <begin position="1072"/>
        <end position="1196"/>
    </location>
</feature>
<dbReference type="Pfam" id="PF23583">
    <property type="entry name" value="EF_HAND_2_PLCG"/>
    <property type="match status" value="1"/>
</dbReference>
<proteinExistence type="predicted"/>
<dbReference type="SMART" id="SM00326">
    <property type="entry name" value="SH3"/>
    <property type="match status" value="1"/>
</dbReference>
<dbReference type="InterPro" id="IPR001452">
    <property type="entry name" value="SH3_domain"/>
</dbReference>
<dbReference type="Proteomes" id="UP000594260">
    <property type="component" value="Unplaced"/>
</dbReference>
<dbReference type="GO" id="GO:0048015">
    <property type="term" value="P:phosphatidylinositol-mediated signaling"/>
    <property type="evidence" value="ECO:0007669"/>
    <property type="project" value="TreeGrafter"/>
</dbReference>
<dbReference type="InterPro" id="IPR001711">
    <property type="entry name" value="PLipase_C_Pinositol-sp_Y"/>
</dbReference>
<dbReference type="SMART" id="SM00149">
    <property type="entry name" value="PLCYc"/>
    <property type="match status" value="1"/>
</dbReference>
<keyword evidence="27" id="KW-1185">Reference proteome</keyword>
<dbReference type="GeneID" id="111246565"/>
<sequence length="1288" mass="147808">MAGLAVRTRSLPSGPHNGPLTGISEMEQIIRKLEIGITLIKFFQKGRPDKRRFFVKNETRQLFWSREGQAGRYIDEGCLDLREVKEIREGPNSKLFERWPDDAKRWDPKACFVILYGSSFRLKCLSCVATSVADCELWVRGLRYLVEDTVGAPYPLQVERWLRKEFYTMTNSRETVSLKDLKAFLPRINCKLSTSKLKELFQLVDTKALGEIGYDGFVHFYHSLMNSDRLLPETLKSCVNDDNKIVTVRSFCNFLLTVQKEPIDDNLISARMRNFLQDARRETQEPYFTQQEFVDSLFSKENQILDVTKCELNQDMSKPLTHYWISSSHNTYLTGDQVKSESSCEAYVRCLRMGCRCIELDCWDGPDGMPHIYHGHTLTTKIRFIDVLHTIKEHAFAVSEFPLILSIENHCTLPQQRKMANQFQEVFKDMLLTQPIERDSREMPSPQQLRRKIIIKHKKLPEGSDEKFVVTREDSIGPQETDISNSVKNGILYLEDPIEKEWKSHFFMLTQSKMYYAVEEQISPSPGEEEDDSDKESVQATGQAREGVTSDELHFGEKWFHGKLSGGRARAAELLQQFSNLGDGTFLVRESDTFVGDYSLSFWRQGKVNHCRIRTKQERGQTKYYLIDSVCFDTLYSLVTHYQTHPLRSQEFYMYLTEPVPQPNSHEGKEWYSATISKYKTEELLRKAPFDGCFIVRPSENKADNCFALSFRADGGIKHCRIRQEGRLFILGNAHFESLADLIAHFEKHTLYKGITLNRFPVCDSGLNRLSDDATNLSSMQSDLGQYMDPNHFKNQITVKALYDYRAQKSDELSFPKHAIITNVVKQDGGWWKGDYGGKKEQYFPANFVTEVSASDVALENASGAGGEGDDGELAPLGTLQKGCIDIAGCSVEVLQNRGRFVFRITSPTQSMQKDIAAPSAEEMEEWINKIRQIAQSANDMLEQRKEMERSLRLAKELSNLIIYCRSVQWCPERAGNFCEMSSFPETKAERLLLPGHVNFFMRYHRLQFSRVYPKGSRIDSSNYDPVRLWNAGVQMVALNYQTPDRPMQLNEARFIQNGRCGYVLRPEYMFQDNFDPYDRKSLPANVKACVLSIRIIGARHLMKSGRGIVSPYIEVEVIGADYDCAKQKTVTISDNGLNPSWSNEHFVFDVMNPELALLRFAIFDEDMFGEPNFLGHATYPLLCLRPGYRSVPLKNEYSESLELASLLVHFNMSLAKPEDEVYASIQKLRDETRELDALVSSGNSDGTLDAETEQQLRSALLEKKEQLQTKTDNRRRLLELQNSVTSK</sequence>
<organism evidence="26 27">
    <name type="scientific">Varroa destructor</name>
    <name type="common">Honeybee mite</name>
    <dbReference type="NCBI Taxonomy" id="109461"/>
    <lineage>
        <taxon>Eukaryota</taxon>
        <taxon>Metazoa</taxon>
        <taxon>Ecdysozoa</taxon>
        <taxon>Arthropoda</taxon>
        <taxon>Chelicerata</taxon>
        <taxon>Arachnida</taxon>
        <taxon>Acari</taxon>
        <taxon>Parasitiformes</taxon>
        <taxon>Mesostigmata</taxon>
        <taxon>Gamasina</taxon>
        <taxon>Dermanyssoidea</taxon>
        <taxon>Varroidae</taxon>
        <taxon>Varroa</taxon>
    </lineage>
</organism>
<dbReference type="Pfam" id="PF00018">
    <property type="entry name" value="SH3_1"/>
    <property type="match status" value="1"/>
</dbReference>
<evidence type="ECO:0000256" key="2">
    <source>
        <dbReference type="ARBA" id="ARBA00001913"/>
    </source>
</evidence>
<dbReference type="Gene3D" id="3.20.20.190">
    <property type="entry name" value="Phosphatidylinositol (PI) phosphodiesterase"/>
    <property type="match status" value="2"/>
</dbReference>
<evidence type="ECO:0000259" key="21">
    <source>
        <dbReference type="PROSITE" id="PS50001"/>
    </source>
</evidence>
<feature type="domain" description="PH" evidence="23">
    <location>
        <begin position="885"/>
        <end position="936"/>
    </location>
</feature>
<dbReference type="CDD" id="cd00275">
    <property type="entry name" value="C2_PLC_like"/>
    <property type="match status" value="1"/>
</dbReference>
<dbReference type="Pfam" id="PF00388">
    <property type="entry name" value="PI-PLC-X"/>
    <property type="match status" value="1"/>
</dbReference>
<dbReference type="Gene3D" id="2.60.40.150">
    <property type="entry name" value="C2 domain"/>
    <property type="match status" value="1"/>
</dbReference>
<dbReference type="InterPro" id="IPR035024">
    <property type="entry name" value="PLC-gamma_N-SH2"/>
</dbReference>
<feature type="region of interest" description="Disordered" evidence="20">
    <location>
        <begin position="522"/>
        <end position="548"/>
    </location>
</feature>
<dbReference type="SMART" id="SM00252">
    <property type="entry name" value="SH2"/>
    <property type="match status" value="2"/>
</dbReference>
<dbReference type="InterPro" id="IPR017946">
    <property type="entry name" value="PLC-like_Pdiesterase_TIM-brl"/>
</dbReference>
<feature type="domain" description="SH2" evidence="21">
    <location>
        <begin position="671"/>
        <end position="762"/>
    </location>
</feature>
<name>A0A7M7JH71_VARDE</name>
<dbReference type="GO" id="GO:0010634">
    <property type="term" value="P:positive regulation of epithelial cell migration"/>
    <property type="evidence" value="ECO:0007669"/>
    <property type="project" value="TreeGrafter"/>
</dbReference>
<feature type="coiled-coil region" evidence="19">
    <location>
        <begin position="931"/>
        <end position="958"/>
    </location>
</feature>
<dbReference type="InParanoid" id="A0A7M7JH71"/>
<dbReference type="OrthoDB" id="269822at2759"/>
<evidence type="ECO:0000256" key="12">
    <source>
        <dbReference type="ARBA" id="ARBA00023157"/>
    </source>
</evidence>
<dbReference type="PRINTS" id="PR00390">
    <property type="entry name" value="PHPHLIPASEC"/>
</dbReference>
<keyword evidence="9 15" id="KW-0442">Lipid degradation</keyword>
<protein>
    <recommendedName>
        <fullName evidence="15">1-phosphatidylinositol 4,5-bisphosphate phosphodiesterase gamma</fullName>
        <ecNumber evidence="15">3.1.4.11</ecNumber>
    </recommendedName>
</protein>
<dbReference type="CDD" id="cd10341">
    <property type="entry name" value="SH2_N-SH2_PLC_gamma_like"/>
    <property type="match status" value="1"/>
</dbReference>
<dbReference type="FunFam" id="3.20.20.190:FF:000004">
    <property type="entry name" value="1-phosphatidylinositol 4,5-bisphosphate phosphodiesterase gamma"/>
    <property type="match status" value="1"/>
</dbReference>
<dbReference type="GO" id="GO:0046872">
    <property type="term" value="F:metal ion binding"/>
    <property type="evidence" value="ECO:0007669"/>
    <property type="project" value="UniProtKB-KW"/>
</dbReference>
<dbReference type="SUPFAM" id="SSF55550">
    <property type="entry name" value="SH2 domain"/>
    <property type="match status" value="2"/>
</dbReference>
<keyword evidence="13 15" id="KW-0807">Transducer</keyword>
<accession>A0A7M7JH71</accession>
<keyword evidence="4" id="KW-0479">Metal-binding</keyword>
<evidence type="ECO:0000313" key="26">
    <source>
        <dbReference type="EnsemblMetazoa" id="XP_022652106"/>
    </source>
</evidence>
<evidence type="ECO:0000256" key="10">
    <source>
        <dbReference type="ARBA" id="ARBA00022999"/>
    </source>
</evidence>
<keyword evidence="12" id="KW-1015">Disulfide bond</keyword>
<dbReference type="GO" id="GO:0004435">
    <property type="term" value="F:phosphatidylinositol-4,5-bisphosphate phospholipase C activity"/>
    <property type="evidence" value="ECO:0007669"/>
    <property type="project" value="UniProtKB-UniRule"/>
</dbReference>
<dbReference type="InterPro" id="IPR000008">
    <property type="entry name" value="C2_dom"/>
</dbReference>
<dbReference type="InterPro" id="IPR016279">
    <property type="entry name" value="PLC-gamma"/>
</dbReference>
<dbReference type="PRINTS" id="PR00401">
    <property type="entry name" value="SH2DOMAIN"/>
</dbReference>
<keyword evidence="19" id="KW-0175">Coiled coil</keyword>
<dbReference type="GO" id="GO:0048468">
    <property type="term" value="P:cell development"/>
    <property type="evidence" value="ECO:0007669"/>
    <property type="project" value="UniProtKB-ARBA"/>
</dbReference>
<dbReference type="KEGG" id="vde:111246565"/>
<evidence type="ECO:0000259" key="24">
    <source>
        <dbReference type="PROSITE" id="PS50004"/>
    </source>
</evidence>
<evidence type="ECO:0000259" key="22">
    <source>
        <dbReference type="PROSITE" id="PS50002"/>
    </source>
</evidence>
<dbReference type="Pfam" id="PF00168">
    <property type="entry name" value="C2"/>
    <property type="match status" value="1"/>
</dbReference>
<dbReference type="GO" id="GO:0032587">
    <property type="term" value="C:ruffle membrane"/>
    <property type="evidence" value="ECO:0007669"/>
    <property type="project" value="TreeGrafter"/>
</dbReference>
<keyword evidence="6 15" id="KW-0378">Hydrolase</keyword>
<dbReference type="CTD" id="32601"/>
<dbReference type="GO" id="GO:0009395">
    <property type="term" value="P:phospholipid catabolic process"/>
    <property type="evidence" value="ECO:0007669"/>
    <property type="project" value="UniProtKB-UniRule"/>
</dbReference>
<dbReference type="CDD" id="cd16201">
    <property type="entry name" value="EFh_PI-PLCgamma"/>
    <property type="match status" value="1"/>
</dbReference>
<dbReference type="SMART" id="SM00233">
    <property type="entry name" value="PH"/>
    <property type="match status" value="2"/>
</dbReference>
<evidence type="ECO:0000256" key="3">
    <source>
        <dbReference type="ARBA" id="ARBA00022443"/>
    </source>
</evidence>
<dbReference type="SUPFAM" id="SSF49562">
    <property type="entry name" value="C2 domain (Calcium/lipid-binding domain, CaLB)"/>
    <property type="match status" value="1"/>
</dbReference>
<evidence type="ECO:0000256" key="6">
    <source>
        <dbReference type="ARBA" id="ARBA00022801"/>
    </source>
</evidence>
<dbReference type="SUPFAM" id="SSF47473">
    <property type="entry name" value="EF-hand"/>
    <property type="match status" value="1"/>
</dbReference>
<evidence type="ECO:0000256" key="13">
    <source>
        <dbReference type="ARBA" id="ARBA00023224"/>
    </source>
</evidence>
<dbReference type="PANTHER" id="PTHR10336:SF159">
    <property type="entry name" value="1-PHOSPHATIDYLINOSITOL 4,5-BISPHOSPHATE PHOSPHODIESTERASE GAMMA"/>
    <property type="match status" value="1"/>
</dbReference>
<dbReference type="CDD" id="cd13362">
    <property type="entry name" value="PH_PLC_gamma"/>
    <property type="match status" value="1"/>
</dbReference>
<dbReference type="PROSITE" id="PS50003">
    <property type="entry name" value="PH_DOMAIN"/>
    <property type="match status" value="1"/>
</dbReference>
<dbReference type="Gene3D" id="2.30.30.40">
    <property type="entry name" value="SH3 Domains"/>
    <property type="match status" value="1"/>
</dbReference>
<dbReference type="CDD" id="cd11825">
    <property type="entry name" value="SH3_PLCgamma"/>
    <property type="match status" value="1"/>
</dbReference>
<dbReference type="PROSITE" id="PS50004">
    <property type="entry name" value="C2"/>
    <property type="match status" value="1"/>
</dbReference>
<keyword evidence="3 17" id="KW-0728">SH3 domain</keyword>
<dbReference type="InterPro" id="IPR000909">
    <property type="entry name" value="PLipase_C_PInositol-sp_X_dom"/>
</dbReference>
<comment type="function">
    <text evidence="15">Mediates the production of the second messenger molecules diacylglycerol (DAG) and inositol 1,4,5-trisphosphate (IP3). Plays an important role in the regulation of intracellular signaling cascades.</text>
</comment>
<evidence type="ECO:0000256" key="18">
    <source>
        <dbReference type="RuleBase" id="RU361133"/>
    </source>
</evidence>
<dbReference type="OMA" id="CMLERGT"/>
<dbReference type="SMART" id="SM00239">
    <property type="entry name" value="C2"/>
    <property type="match status" value="1"/>
</dbReference>
<dbReference type="PANTHER" id="PTHR10336">
    <property type="entry name" value="PHOSPHOINOSITIDE-SPECIFIC PHOSPHOLIPASE C FAMILY PROTEIN"/>
    <property type="match status" value="1"/>
</dbReference>
<dbReference type="InterPro" id="IPR000980">
    <property type="entry name" value="SH2"/>
</dbReference>
<dbReference type="FunFam" id="3.30.505.10:FF:000011">
    <property type="entry name" value="1-phosphatidylinositol 4,5-bisphosphate phosphodiesterase gamma"/>
    <property type="match status" value="1"/>
</dbReference>
<keyword evidence="10 16" id="KW-0727">SH2 domain</keyword>
<dbReference type="PROSITE" id="PS50001">
    <property type="entry name" value="SH2"/>
    <property type="match status" value="2"/>
</dbReference>
<evidence type="ECO:0000256" key="4">
    <source>
        <dbReference type="ARBA" id="ARBA00022723"/>
    </source>
</evidence>
<evidence type="ECO:0000256" key="1">
    <source>
        <dbReference type="ARBA" id="ARBA00000110"/>
    </source>
</evidence>
<keyword evidence="5" id="KW-0677">Repeat</keyword>
<dbReference type="GO" id="GO:0016829">
    <property type="term" value="F:lyase activity"/>
    <property type="evidence" value="ECO:0007669"/>
    <property type="project" value="UniProtKB-KW"/>
</dbReference>
<dbReference type="PROSITE" id="PS50007">
    <property type="entry name" value="PIPLC_X_DOMAIN"/>
    <property type="match status" value="1"/>
</dbReference>
<dbReference type="InterPro" id="IPR035892">
    <property type="entry name" value="C2_domain_sf"/>
</dbReference>
<dbReference type="InterPro" id="IPR036860">
    <property type="entry name" value="SH2_dom_sf"/>
</dbReference>
<evidence type="ECO:0000256" key="5">
    <source>
        <dbReference type="ARBA" id="ARBA00022737"/>
    </source>
</evidence>
<evidence type="ECO:0000256" key="7">
    <source>
        <dbReference type="ARBA" id="ARBA00022837"/>
    </source>
</evidence>
<dbReference type="CDD" id="cd08592">
    <property type="entry name" value="PI-PLCc_gamma"/>
    <property type="match status" value="1"/>
</dbReference>
<evidence type="ECO:0000256" key="8">
    <source>
        <dbReference type="ARBA" id="ARBA00022842"/>
    </source>
</evidence>
<dbReference type="InterPro" id="IPR011993">
    <property type="entry name" value="PH-like_dom_sf"/>
</dbReference>
<dbReference type="EnsemblMetazoa" id="XM_022796371">
    <property type="protein sequence ID" value="XP_022652106"/>
    <property type="gene ID" value="LOC111246565"/>
</dbReference>
<evidence type="ECO:0000256" key="15">
    <source>
        <dbReference type="PIRNR" id="PIRNR000952"/>
    </source>
</evidence>